<comment type="caution">
    <text evidence="1">The sequence shown here is derived from an EMBL/GenBank/DDBJ whole genome shotgun (WGS) entry which is preliminary data.</text>
</comment>
<organism evidence="1 2">
    <name type="scientific">Kingdonia uniflora</name>
    <dbReference type="NCBI Taxonomy" id="39325"/>
    <lineage>
        <taxon>Eukaryota</taxon>
        <taxon>Viridiplantae</taxon>
        <taxon>Streptophyta</taxon>
        <taxon>Embryophyta</taxon>
        <taxon>Tracheophyta</taxon>
        <taxon>Spermatophyta</taxon>
        <taxon>Magnoliopsida</taxon>
        <taxon>Ranunculales</taxon>
        <taxon>Circaeasteraceae</taxon>
        <taxon>Kingdonia</taxon>
    </lineage>
</organism>
<keyword evidence="2" id="KW-1185">Reference proteome</keyword>
<dbReference type="OrthoDB" id="1934084at2759"/>
<proteinExistence type="predicted"/>
<reference evidence="1 2" key="1">
    <citation type="journal article" date="2020" name="IScience">
        <title>Genome Sequencing of the Endangered Kingdonia uniflora (Circaeasteraceae, Ranunculales) Reveals Potential Mechanisms of Evolutionary Specialization.</title>
        <authorList>
            <person name="Sun Y."/>
            <person name="Deng T."/>
            <person name="Zhang A."/>
            <person name="Moore M.J."/>
            <person name="Landis J.B."/>
            <person name="Lin N."/>
            <person name="Zhang H."/>
            <person name="Zhang X."/>
            <person name="Huang J."/>
            <person name="Zhang X."/>
            <person name="Sun H."/>
            <person name="Wang H."/>
        </authorList>
    </citation>
    <scope>NUCLEOTIDE SEQUENCE [LARGE SCALE GENOMIC DNA]</scope>
    <source>
        <strain evidence="1">TB1705</strain>
        <tissue evidence="1">Leaf</tissue>
    </source>
</reference>
<protein>
    <submittedName>
        <fullName evidence="1">Uncharacterized protein</fullName>
    </submittedName>
</protein>
<dbReference type="Proteomes" id="UP000541444">
    <property type="component" value="Unassembled WGS sequence"/>
</dbReference>
<evidence type="ECO:0000313" key="1">
    <source>
        <dbReference type="EMBL" id="KAF6164375.1"/>
    </source>
</evidence>
<sequence>MKYAPQESHKIDDQEVMGSRLKRGISFEKFQQKYIYTSGVRAMKELDDTLQKKSSSNLEQIKSTIYAQTMAVEIFLITAVSESEEIIRDIKNSLDEQKQLATLSAQQQEEGLKRSLVSKQAVSEATTDFFNDLCYHSSKFLTTIEQNFTEQSAREEKLAVEKIAAILRTLTSNKAYMVESQFVEDTFLAAETKAAIESNLRNGFYLPFSRKTAGYSFEGINVLANKLLSKNVFLYRQALMQNLILELVIC</sequence>
<name>A0A7J7NB51_9MAGN</name>
<dbReference type="AlphaFoldDB" id="A0A7J7NB51"/>
<gene>
    <name evidence="1" type="ORF">GIB67_037532</name>
</gene>
<dbReference type="EMBL" id="JACGCM010000932">
    <property type="protein sequence ID" value="KAF6164375.1"/>
    <property type="molecule type" value="Genomic_DNA"/>
</dbReference>
<accession>A0A7J7NB51</accession>
<evidence type="ECO:0000313" key="2">
    <source>
        <dbReference type="Proteomes" id="UP000541444"/>
    </source>
</evidence>